<dbReference type="InterPro" id="IPR044855">
    <property type="entry name" value="CoA-Trfase_III_dom3_sf"/>
</dbReference>
<dbReference type="Proteomes" id="UP000317722">
    <property type="component" value="Unassembled WGS sequence"/>
</dbReference>
<dbReference type="SUPFAM" id="SSF89796">
    <property type="entry name" value="CoA-transferase family III (CaiB/BaiF)"/>
    <property type="match status" value="1"/>
</dbReference>
<dbReference type="OrthoDB" id="9797653at2"/>
<dbReference type="InterPro" id="IPR023606">
    <property type="entry name" value="CoA-Trfase_III_dom_1_sf"/>
</dbReference>
<reference evidence="2 3" key="1">
    <citation type="journal article" date="2019" name="Environ. Microbiol.">
        <title>Species interactions and distinct microbial communities in high Arctic permafrost affected cryosols are associated with the CH4 and CO2 gas fluxes.</title>
        <authorList>
            <person name="Altshuler I."/>
            <person name="Hamel J."/>
            <person name="Turney S."/>
            <person name="Magnuson E."/>
            <person name="Levesque R."/>
            <person name="Greer C."/>
            <person name="Whyte L.G."/>
        </authorList>
    </citation>
    <scope>NUCLEOTIDE SEQUENCE [LARGE SCALE GENOMIC DNA]</scope>
    <source>
        <strain evidence="2 3">S9.3A</strain>
    </source>
</reference>
<dbReference type="Gene3D" id="3.30.1540.10">
    <property type="entry name" value="formyl-coa transferase, domain 3"/>
    <property type="match status" value="1"/>
</dbReference>
<name>A0A502CZV9_9MICO</name>
<dbReference type="AlphaFoldDB" id="A0A502CZV9"/>
<dbReference type="Pfam" id="PF02515">
    <property type="entry name" value="CoA_transf_3"/>
    <property type="match status" value="1"/>
</dbReference>
<dbReference type="PANTHER" id="PTHR48207">
    <property type="entry name" value="SUCCINATE--HYDROXYMETHYLGLUTARATE COA-TRANSFERASE"/>
    <property type="match status" value="1"/>
</dbReference>
<evidence type="ECO:0000256" key="1">
    <source>
        <dbReference type="ARBA" id="ARBA00022679"/>
    </source>
</evidence>
<proteinExistence type="predicted"/>
<dbReference type="Gene3D" id="3.40.50.10540">
    <property type="entry name" value="Crotonobetainyl-coa:carnitine coa-transferase, domain 1"/>
    <property type="match status" value="1"/>
</dbReference>
<keyword evidence="3" id="KW-1185">Reference proteome</keyword>
<evidence type="ECO:0000313" key="2">
    <source>
        <dbReference type="EMBL" id="TPG19085.1"/>
    </source>
</evidence>
<dbReference type="EMBL" id="RCZM01000001">
    <property type="protein sequence ID" value="TPG19085.1"/>
    <property type="molecule type" value="Genomic_DNA"/>
</dbReference>
<dbReference type="RefSeq" id="WP_140736727.1">
    <property type="nucleotide sequence ID" value="NZ_RCZM01000001.1"/>
</dbReference>
<sequence length="396" mass="42234">MTDQTGPLHDITVIDLSRALAGPHAGMMLGDMGARVIKVETPGTGDDTRGWGPPFVGPEDDPISTYFLAANRNKESITLDLKSDDGRDVLTRLVTHCDVLIENFRPGVLDRLGFSAERLHDLNPRLVLLSISGFGHDGPQGGRPGYDQIAQGEAGLMSVTGPDADTPQRVGVPIGDLLAGMYGAYGIVTALHERNTTGVGRVVRTSLLAALVGAHAFQGTAYTVAGHVGRAQGNHHPSLSPYGLFHCQDGDIQVACGSESLWVKLAEAFDLDPATPGMATNRERTVARDQVTAALNAAFAAYPLAVLLPRLAELGIPAGEVRTIDRVYDWDQTRSQGLVLDIDHPVLGPIEIPGPPIRFDDNTYAGGRSEHLAPPSLGQHNESVRAWLDELDEHPG</sequence>
<comment type="caution">
    <text evidence="2">The sequence shown here is derived from an EMBL/GenBank/DDBJ whole genome shotgun (WGS) entry which is preliminary data.</text>
</comment>
<dbReference type="InterPro" id="IPR003673">
    <property type="entry name" value="CoA-Trfase_fam_III"/>
</dbReference>
<dbReference type="PANTHER" id="PTHR48207:SF3">
    <property type="entry name" value="SUCCINATE--HYDROXYMETHYLGLUTARATE COA-TRANSFERASE"/>
    <property type="match status" value="1"/>
</dbReference>
<accession>A0A502CZV9</accession>
<dbReference type="InterPro" id="IPR050483">
    <property type="entry name" value="CoA-transferase_III_domain"/>
</dbReference>
<gene>
    <name evidence="2" type="ORF">EAH86_00775</name>
</gene>
<protein>
    <submittedName>
        <fullName evidence="2">CoA transferase</fullName>
    </submittedName>
</protein>
<organism evidence="2 3">
    <name type="scientific">Pedococcus bigeumensis</name>
    <dbReference type="NCBI Taxonomy" id="433644"/>
    <lineage>
        <taxon>Bacteria</taxon>
        <taxon>Bacillati</taxon>
        <taxon>Actinomycetota</taxon>
        <taxon>Actinomycetes</taxon>
        <taxon>Micrococcales</taxon>
        <taxon>Intrasporangiaceae</taxon>
        <taxon>Pedococcus</taxon>
    </lineage>
</organism>
<dbReference type="GO" id="GO:0008410">
    <property type="term" value="F:CoA-transferase activity"/>
    <property type="evidence" value="ECO:0007669"/>
    <property type="project" value="TreeGrafter"/>
</dbReference>
<evidence type="ECO:0000313" key="3">
    <source>
        <dbReference type="Proteomes" id="UP000317722"/>
    </source>
</evidence>
<keyword evidence="1 2" id="KW-0808">Transferase</keyword>